<accession>A0A6S7KFK4</accession>
<proteinExistence type="predicted"/>
<gene>
    <name evidence="5" type="ORF">PACLA_8A084948</name>
</gene>
<name>A0A6S7KFK4_PARCT</name>
<keyword evidence="2" id="KW-0863">Zinc-finger</keyword>
<dbReference type="EMBL" id="CACRXK020028553">
    <property type="protein sequence ID" value="CAB4041584.1"/>
    <property type="molecule type" value="Genomic_DNA"/>
</dbReference>
<sequence length="152" mass="17429">MPGENCVFYGYSTSRKHGLSLFKLPSPREDESEETKTLKTNTRQAWFDLTKSTDTSRESTPELRKRIEANNNYLCELHFKHECFSIYPKRKVLVMGSIPTENLPTKSHDMPKIKERHTLIKVDPQNMPCTSSDILPDVPAITSKSSLMKVLL</sequence>
<evidence type="ECO:0000256" key="4">
    <source>
        <dbReference type="ARBA" id="ARBA00023125"/>
    </source>
</evidence>
<keyword evidence="6" id="KW-1185">Reference proteome</keyword>
<dbReference type="AlphaFoldDB" id="A0A6S7KFK4"/>
<dbReference type="PROSITE" id="PS50950">
    <property type="entry name" value="ZF_THAP"/>
    <property type="match status" value="1"/>
</dbReference>
<dbReference type="OrthoDB" id="10241815at2759"/>
<dbReference type="GO" id="GO:0003677">
    <property type="term" value="F:DNA binding"/>
    <property type="evidence" value="ECO:0007669"/>
    <property type="project" value="UniProtKB-UniRule"/>
</dbReference>
<evidence type="ECO:0000313" key="5">
    <source>
        <dbReference type="EMBL" id="CAB4041584.1"/>
    </source>
</evidence>
<dbReference type="Proteomes" id="UP001152795">
    <property type="component" value="Unassembled WGS sequence"/>
</dbReference>
<keyword evidence="3" id="KW-0862">Zinc</keyword>
<dbReference type="InterPro" id="IPR006612">
    <property type="entry name" value="THAP_Znf"/>
</dbReference>
<dbReference type="GO" id="GO:0008270">
    <property type="term" value="F:zinc ion binding"/>
    <property type="evidence" value="ECO:0007669"/>
    <property type="project" value="UniProtKB-KW"/>
</dbReference>
<organism evidence="5 6">
    <name type="scientific">Paramuricea clavata</name>
    <name type="common">Red gorgonian</name>
    <name type="synonym">Violescent sea-whip</name>
    <dbReference type="NCBI Taxonomy" id="317549"/>
    <lineage>
        <taxon>Eukaryota</taxon>
        <taxon>Metazoa</taxon>
        <taxon>Cnidaria</taxon>
        <taxon>Anthozoa</taxon>
        <taxon>Octocorallia</taxon>
        <taxon>Malacalcyonacea</taxon>
        <taxon>Plexauridae</taxon>
        <taxon>Paramuricea</taxon>
    </lineage>
</organism>
<dbReference type="SMART" id="SM00980">
    <property type="entry name" value="THAP"/>
    <property type="match status" value="1"/>
</dbReference>
<dbReference type="Pfam" id="PF05485">
    <property type="entry name" value="THAP"/>
    <property type="match status" value="1"/>
</dbReference>
<reference evidence="5" key="1">
    <citation type="submission" date="2020-04" db="EMBL/GenBank/DDBJ databases">
        <authorList>
            <person name="Alioto T."/>
            <person name="Alioto T."/>
            <person name="Gomez Garrido J."/>
        </authorList>
    </citation>
    <scope>NUCLEOTIDE SEQUENCE</scope>
    <source>
        <strain evidence="5">A484AB</strain>
    </source>
</reference>
<evidence type="ECO:0000313" key="6">
    <source>
        <dbReference type="Proteomes" id="UP001152795"/>
    </source>
</evidence>
<dbReference type="SUPFAM" id="SSF57716">
    <property type="entry name" value="Glucocorticoid receptor-like (DNA-binding domain)"/>
    <property type="match status" value="1"/>
</dbReference>
<keyword evidence="4" id="KW-0238">DNA-binding</keyword>
<evidence type="ECO:0000256" key="1">
    <source>
        <dbReference type="ARBA" id="ARBA00022723"/>
    </source>
</evidence>
<evidence type="ECO:0000256" key="2">
    <source>
        <dbReference type="ARBA" id="ARBA00022771"/>
    </source>
</evidence>
<comment type="caution">
    <text evidence="5">The sequence shown here is derived from an EMBL/GenBank/DDBJ whole genome shotgun (WGS) entry which is preliminary data.</text>
</comment>
<keyword evidence="1" id="KW-0479">Metal-binding</keyword>
<evidence type="ECO:0000256" key="3">
    <source>
        <dbReference type="ARBA" id="ARBA00022833"/>
    </source>
</evidence>
<protein>
    <submittedName>
        <fullName evidence="5">Transposable element P transposase</fullName>
    </submittedName>
</protein>